<dbReference type="InterPro" id="IPR019819">
    <property type="entry name" value="Carboxylesterase_B_CS"/>
</dbReference>
<keyword evidence="2 3" id="KW-0378">Hydrolase</keyword>
<dbReference type="InterPro" id="IPR019826">
    <property type="entry name" value="Carboxylesterase_B_AS"/>
</dbReference>
<name>A0A6G1KDI8_9PLEO</name>
<evidence type="ECO:0000256" key="4">
    <source>
        <dbReference type="SAM" id="MobiDB-lite"/>
    </source>
</evidence>
<dbReference type="PROSITE" id="PS00122">
    <property type="entry name" value="CARBOXYLESTERASE_B_1"/>
    <property type="match status" value="1"/>
</dbReference>
<evidence type="ECO:0000313" key="7">
    <source>
        <dbReference type="Proteomes" id="UP000799428"/>
    </source>
</evidence>
<comment type="similarity">
    <text evidence="1 3">Belongs to the type-B carboxylesterase/lipase family.</text>
</comment>
<dbReference type="Proteomes" id="UP000799428">
    <property type="component" value="Unassembled WGS sequence"/>
</dbReference>
<feature type="signal peptide" evidence="3">
    <location>
        <begin position="1"/>
        <end position="25"/>
    </location>
</feature>
<dbReference type="OrthoDB" id="408631at2759"/>
<dbReference type="AlphaFoldDB" id="A0A6G1KDI8"/>
<keyword evidence="3" id="KW-0732">Signal</keyword>
<evidence type="ECO:0000313" key="6">
    <source>
        <dbReference type="EMBL" id="KAF2710840.1"/>
    </source>
</evidence>
<dbReference type="FunFam" id="3.40.50.1820:FF:000266">
    <property type="entry name" value="Carboxylic ester hydrolase"/>
    <property type="match status" value="1"/>
</dbReference>
<dbReference type="Gene3D" id="3.40.50.1820">
    <property type="entry name" value="alpha/beta hydrolase"/>
    <property type="match status" value="1"/>
</dbReference>
<evidence type="ECO:0000256" key="3">
    <source>
        <dbReference type="RuleBase" id="RU361235"/>
    </source>
</evidence>
<evidence type="ECO:0000259" key="5">
    <source>
        <dbReference type="Pfam" id="PF00135"/>
    </source>
</evidence>
<evidence type="ECO:0000256" key="1">
    <source>
        <dbReference type="ARBA" id="ARBA00005964"/>
    </source>
</evidence>
<evidence type="ECO:0000256" key="2">
    <source>
        <dbReference type="ARBA" id="ARBA00022801"/>
    </source>
</evidence>
<dbReference type="SUPFAM" id="SSF53474">
    <property type="entry name" value="alpha/beta-Hydrolases"/>
    <property type="match status" value="1"/>
</dbReference>
<dbReference type="GO" id="GO:0016787">
    <property type="term" value="F:hydrolase activity"/>
    <property type="evidence" value="ECO:0007669"/>
    <property type="project" value="UniProtKB-KW"/>
</dbReference>
<keyword evidence="7" id="KW-1185">Reference proteome</keyword>
<dbReference type="InterPro" id="IPR002018">
    <property type="entry name" value="CarbesteraseB"/>
</dbReference>
<feature type="chain" id="PRO_5026373243" description="Carboxylic ester hydrolase" evidence="3">
    <location>
        <begin position="26"/>
        <end position="601"/>
    </location>
</feature>
<sequence length="601" mass="65214">MKHVSTLLSAIALLGTLKGNPGVAAEPIPRPPQKRAVPVVDLGYAVYQGAYDATYNVNSFKGVRYAAPPLGNLRFAAPTAPVTNRTTTTPATSSPPKCPQTGASADTPPEYGFTSAPGNEDCLFLNVFAPANAANLPVFFWIHGGGYALFSANGLDPTEMMVTNGNSFVSVIIQYRLGAFGFLPGNHVKEDGALNAGLLDMNFALQWVQKYIKNFGGDPTRVTIAGESAGAGAVMYQAMAYGGEQEQDLFNNIISASPWVPRQYNYDDDIPTKVYDDFASAAGCVEAADTLQCLRDSETTVLQNASAKVSEAGPFGTFAFLPVTDGTFIQARPLQQLLSKALKGKRILSGNMQNEGVPLSPPTFNTLSKFREYINTTFPSFSAADKTELEAQYSYAGDDQDTDPSDPKFPTTGSSRPTAVNQSVFATGQQQRLFDVFAEYAFVCPSYWLANAFPRAWKYEYDVPPAYHGYDLTAYWSKGAVVPGVAFKHAFQKMWGNFIAHDNPIISVADAKGGMSNATVPVGHGGNVQWPQWSEAKPRLLSLNTTGGTRQYRYTTEDLNYYVYVEPGVTNVFKVADAAKWEGGRGDRCKWWKSMAAKVPY</sequence>
<dbReference type="EC" id="3.1.1.-" evidence="3"/>
<dbReference type="PANTHER" id="PTHR11559">
    <property type="entry name" value="CARBOXYLESTERASE"/>
    <property type="match status" value="1"/>
</dbReference>
<dbReference type="PROSITE" id="PS00941">
    <property type="entry name" value="CARBOXYLESTERASE_B_2"/>
    <property type="match status" value="1"/>
</dbReference>
<feature type="compositionally biased region" description="Low complexity" evidence="4">
    <location>
        <begin position="80"/>
        <end position="95"/>
    </location>
</feature>
<dbReference type="InterPro" id="IPR050309">
    <property type="entry name" value="Type-B_Carboxylest/Lipase"/>
</dbReference>
<gene>
    <name evidence="6" type="ORF">K504DRAFT_429191</name>
</gene>
<feature type="region of interest" description="Disordered" evidence="4">
    <location>
        <begin position="394"/>
        <end position="417"/>
    </location>
</feature>
<organism evidence="6 7">
    <name type="scientific">Pleomassaria siparia CBS 279.74</name>
    <dbReference type="NCBI Taxonomy" id="1314801"/>
    <lineage>
        <taxon>Eukaryota</taxon>
        <taxon>Fungi</taxon>
        <taxon>Dikarya</taxon>
        <taxon>Ascomycota</taxon>
        <taxon>Pezizomycotina</taxon>
        <taxon>Dothideomycetes</taxon>
        <taxon>Pleosporomycetidae</taxon>
        <taxon>Pleosporales</taxon>
        <taxon>Pleomassariaceae</taxon>
        <taxon>Pleomassaria</taxon>
    </lineage>
</organism>
<feature type="region of interest" description="Disordered" evidence="4">
    <location>
        <begin position="80"/>
        <end position="107"/>
    </location>
</feature>
<dbReference type="Pfam" id="PF00135">
    <property type="entry name" value="COesterase"/>
    <property type="match status" value="1"/>
</dbReference>
<reference evidence="6" key="1">
    <citation type="journal article" date="2020" name="Stud. Mycol.">
        <title>101 Dothideomycetes genomes: a test case for predicting lifestyles and emergence of pathogens.</title>
        <authorList>
            <person name="Haridas S."/>
            <person name="Albert R."/>
            <person name="Binder M."/>
            <person name="Bloem J."/>
            <person name="Labutti K."/>
            <person name="Salamov A."/>
            <person name="Andreopoulos B."/>
            <person name="Baker S."/>
            <person name="Barry K."/>
            <person name="Bills G."/>
            <person name="Bluhm B."/>
            <person name="Cannon C."/>
            <person name="Castanera R."/>
            <person name="Culley D."/>
            <person name="Daum C."/>
            <person name="Ezra D."/>
            <person name="Gonzalez J."/>
            <person name="Henrissat B."/>
            <person name="Kuo A."/>
            <person name="Liang C."/>
            <person name="Lipzen A."/>
            <person name="Lutzoni F."/>
            <person name="Magnuson J."/>
            <person name="Mondo S."/>
            <person name="Nolan M."/>
            <person name="Ohm R."/>
            <person name="Pangilinan J."/>
            <person name="Park H.-J."/>
            <person name="Ramirez L."/>
            <person name="Alfaro M."/>
            <person name="Sun H."/>
            <person name="Tritt A."/>
            <person name="Yoshinaga Y."/>
            <person name="Zwiers L.-H."/>
            <person name="Turgeon B."/>
            <person name="Goodwin S."/>
            <person name="Spatafora J."/>
            <person name="Crous P."/>
            <person name="Grigoriev I."/>
        </authorList>
    </citation>
    <scope>NUCLEOTIDE SEQUENCE</scope>
    <source>
        <strain evidence="6">CBS 279.74</strain>
    </source>
</reference>
<dbReference type="InterPro" id="IPR029058">
    <property type="entry name" value="AB_hydrolase_fold"/>
</dbReference>
<accession>A0A6G1KDI8</accession>
<protein>
    <recommendedName>
        <fullName evidence="3">Carboxylic ester hydrolase</fullName>
        <ecNumber evidence="3">3.1.1.-</ecNumber>
    </recommendedName>
</protein>
<proteinExistence type="inferred from homology"/>
<dbReference type="EMBL" id="MU005768">
    <property type="protein sequence ID" value="KAF2710840.1"/>
    <property type="molecule type" value="Genomic_DNA"/>
</dbReference>
<feature type="domain" description="Carboxylesterase type B" evidence="5">
    <location>
        <begin position="48"/>
        <end position="556"/>
    </location>
</feature>